<evidence type="ECO:0000313" key="3">
    <source>
        <dbReference type="Proteomes" id="UP000472263"/>
    </source>
</evidence>
<feature type="domain" description="CARD" evidence="1">
    <location>
        <begin position="1"/>
        <end position="91"/>
    </location>
</feature>
<dbReference type="Pfam" id="PF00619">
    <property type="entry name" value="CARD"/>
    <property type="match status" value="1"/>
</dbReference>
<dbReference type="Ensembl" id="ENSMMDT00005004122.1">
    <property type="protein sequence ID" value="ENSMMDP00005004010.1"/>
    <property type="gene ID" value="ENSMMDG00005002224.1"/>
</dbReference>
<reference evidence="2" key="1">
    <citation type="submission" date="2019-06" db="EMBL/GenBank/DDBJ databases">
        <authorList>
            <consortium name="Wellcome Sanger Institute Data Sharing"/>
        </authorList>
    </citation>
    <scope>NUCLEOTIDE SEQUENCE [LARGE SCALE GENOMIC DNA]</scope>
</reference>
<dbReference type="InParanoid" id="A0A667WFV0"/>
<dbReference type="PROSITE" id="PS50209">
    <property type="entry name" value="CARD"/>
    <property type="match status" value="1"/>
</dbReference>
<dbReference type="GO" id="GO:0042981">
    <property type="term" value="P:regulation of apoptotic process"/>
    <property type="evidence" value="ECO:0007669"/>
    <property type="project" value="InterPro"/>
</dbReference>
<dbReference type="AlphaFoldDB" id="A0A667WFV0"/>
<accession>A0A667WFV0</accession>
<protein>
    <recommendedName>
        <fullName evidence="1">CARD domain-containing protein</fullName>
    </recommendedName>
</protein>
<evidence type="ECO:0000259" key="1">
    <source>
        <dbReference type="PROSITE" id="PS50209"/>
    </source>
</evidence>
<dbReference type="Gene3D" id="1.10.533.10">
    <property type="entry name" value="Death Domain, Fas"/>
    <property type="match status" value="1"/>
</dbReference>
<dbReference type="InterPro" id="IPR001315">
    <property type="entry name" value="CARD"/>
</dbReference>
<keyword evidence="3" id="KW-1185">Reference proteome</keyword>
<dbReference type="InterPro" id="IPR011029">
    <property type="entry name" value="DEATH-like_dom_sf"/>
</dbReference>
<name>A0A667WFV0_9TELE</name>
<reference evidence="2" key="2">
    <citation type="submission" date="2025-08" db="UniProtKB">
        <authorList>
            <consortium name="Ensembl"/>
        </authorList>
    </citation>
    <scope>IDENTIFICATION</scope>
</reference>
<proteinExistence type="predicted"/>
<dbReference type="SUPFAM" id="SSF47986">
    <property type="entry name" value="DEATH domain"/>
    <property type="match status" value="1"/>
</dbReference>
<reference evidence="2" key="3">
    <citation type="submission" date="2025-09" db="UniProtKB">
        <authorList>
            <consortium name="Ensembl"/>
        </authorList>
    </citation>
    <scope>IDENTIFICATION</scope>
</reference>
<dbReference type="GeneTree" id="ENSGT00940000175362"/>
<evidence type="ECO:0000313" key="2">
    <source>
        <dbReference type="Ensembl" id="ENSMMDP00005004010.1"/>
    </source>
</evidence>
<organism evidence="2 3">
    <name type="scientific">Myripristis murdjan</name>
    <name type="common">pinecone soldierfish</name>
    <dbReference type="NCBI Taxonomy" id="586833"/>
    <lineage>
        <taxon>Eukaryota</taxon>
        <taxon>Metazoa</taxon>
        <taxon>Chordata</taxon>
        <taxon>Craniata</taxon>
        <taxon>Vertebrata</taxon>
        <taxon>Euteleostomi</taxon>
        <taxon>Actinopterygii</taxon>
        <taxon>Neopterygii</taxon>
        <taxon>Teleostei</taxon>
        <taxon>Neoteleostei</taxon>
        <taxon>Acanthomorphata</taxon>
        <taxon>Holocentriformes</taxon>
        <taxon>Holocentridae</taxon>
        <taxon>Myripristis</taxon>
    </lineage>
</organism>
<dbReference type="Proteomes" id="UP000472263">
    <property type="component" value="Chromosome 8"/>
</dbReference>
<sequence>MPADERLRAVRTEFIERVSGPVLSSLLLQLRALNVINSREEETVKDVTPRPDKATKLIDMVINKGQEASSHMITILCELDEFLSAHLGLRDRR</sequence>